<sequence>MVSMSWLKVGRSVTGFLMGDSHKASLLPMASMLTQLGRAPSRTYYTDWRMLRDVKRRRLFKEYGVERRRINCIRKNTILPDELKEIADREIAALPRDSCWVRQRGRCAITSRPRSVLPRWRLSRIVWRQVADANHMSGVQRSSW</sequence>
<evidence type="ECO:0000313" key="5">
    <source>
        <dbReference type="Proteomes" id="UP000694845"/>
    </source>
</evidence>
<dbReference type="RefSeq" id="XP_022088946.1">
    <property type="nucleotide sequence ID" value="XM_022233254.1"/>
</dbReference>
<dbReference type="PANTHER" id="PTHR19836:SF19">
    <property type="entry name" value="SMALL RIBOSOMAL SUBUNIT PROTEIN US14M"/>
    <property type="match status" value="1"/>
</dbReference>
<evidence type="ECO:0000256" key="4">
    <source>
        <dbReference type="ARBA" id="ARBA00083755"/>
    </source>
</evidence>
<dbReference type="FunFam" id="1.10.287.1480:FF:000001">
    <property type="entry name" value="30S ribosomal protein S14"/>
    <property type="match status" value="1"/>
</dbReference>
<accession>A0A8B7YB61</accession>
<dbReference type="GO" id="GO:0006412">
    <property type="term" value="P:translation"/>
    <property type="evidence" value="ECO:0007669"/>
    <property type="project" value="InterPro"/>
</dbReference>
<proteinExistence type="inferred from homology"/>
<dbReference type="KEGG" id="aplc:110978331"/>
<evidence type="ECO:0000256" key="3">
    <source>
        <dbReference type="ARBA" id="ARBA00023274"/>
    </source>
</evidence>
<organism evidence="5 6">
    <name type="scientific">Acanthaster planci</name>
    <name type="common">Crown-of-thorns starfish</name>
    <dbReference type="NCBI Taxonomy" id="133434"/>
    <lineage>
        <taxon>Eukaryota</taxon>
        <taxon>Metazoa</taxon>
        <taxon>Echinodermata</taxon>
        <taxon>Eleutherozoa</taxon>
        <taxon>Asterozoa</taxon>
        <taxon>Asteroidea</taxon>
        <taxon>Valvatacea</taxon>
        <taxon>Valvatida</taxon>
        <taxon>Acanthasteridae</taxon>
        <taxon>Acanthaster</taxon>
    </lineage>
</organism>
<dbReference type="Gene3D" id="1.10.287.1480">
    <property type="match status" value="1"/>
</dbReference>
<reference evidence="6" key="1">
    <citation type="submission" date="2025-08" db="UniProtKB">
        <authorList>
            <consortium name="RefSeq"/>
        </authorList>
    </citation>
    <scope>IDENTIFICATION</scope>
</reference>
<dbReference type="OrthoDB" id="413436at2759"/>
<dbReference type="AlphaFoldDB" id="A0A8B7YB61"/>
<keyword evidence="2" id="KW-0689">Ribosomal protein</keyword>
<dbReference type="SUPFAM" id="SSF57716">
    <property type="entry name" value="Glucocorticoid receptor-like (DNA-binding domain)"/>
    <property type="match status" value="1"/>
</dbReference>
<gene>
    <name evidence="6" type="primary">LOC110978331</name>
</gene>
<dbReference type="GO" id="GO:0005763">
    <property type="term" value="C:mitochondrial small ribosomal subunit"/>
    <property type="evidence" value="ECO:0007669"/>
    <property type="project" value="TreeGrafter"/>
</dbReference>
<dbReference type="OMA" id="FGLCRNQ"/>
<dbReference type="Pfam" id="PF00253">
    <property type="entry name" value="Ribosomal_S14"/>
    <property type="match status" value="1"/>
</dbReference>
<evidence type="ECO:0000256" key="1">
    <source>
        <dbReference type="ARBA" id="ARBA00009083"/>
    </source>
</evidence>
<protein>
    <recommendedName>
        <fullName evidence="4">28S ribosomal protein S14, mitochondrial</fullName>
    </recommendedName>
</protein>
<dbReference type="InterPro" id="IPR001209">
    <property type="entry name" value="Ribosomal_uS14"/>
</dbReference>
<keyword evidence="5" id="KW-1185">Reference proteome</keyword>
<dbReference type="GeneID" id="110978331"/>
<evidence type="ECO:0000313" key="6">
    <source>
        <dbReference type="RefSeq" id="XP_022088946.1"/>
    </source>
</evidence>
<evidence type="ECO:0000256" key="2">
    <source>
        <dbReference type="ARBA" id="ARBA00022980"/>
    </source>
</evidence>
<name>A0A8B7YB61_ACAPL</name>
<keyword evidence="3" id="KW-0687">Ribonucleoprotein</keyword>
<comment type="similarity">
    <text evidence="1">Belongs to the universal ribosomal protein uS14 family.</text>
</comment>
<dbReference type="PANTHER" id="PTHR19836">
    <property type="entry name" value="30S RIBOSOMAL PROTEIN S14"/>
    <property type="match status" value="1"/>
</dbReference>
<dbReference type="GO" id="GO:0003735">
    <property type="term" value="F:structural constituent of ribosome"/>
    <property type="evidence" value="ECO:0007669"/>
    <property type="project" value="InterPro"/>
</dbReference>
<dbReference type="Proteomes" id="UP000694845">
    <property type="component" value="Unplaced"/>
</dbReference>